<reference evidence="2" key="5">
    <citation type="journal article" date="2021" name="G3 (Bethesda)">
        <title>Aegilops tauschii genome assembly Aet v5.0 features greater sequence contiguity and improved annotation.</title>
        <authorList>
            <person name="Wang L."/>
            <person name="Zhu T."/>
            <person name="Rodriguez J.C."/>
            <person name="Deal K.R."/>
            <person name="Dubcovsky J."/>
            <person name="McGuire P.E."/>
            <person name="Lux T."/>
            <person name="Spannagl M."/>
            <person name="Mayer K.F.X."/>
            <person name="Baldrich P."/>
            <person name="Meyers B.C."/>
            <person name="Huo N."/>
            <person name="Gu Y.Q."/>
            <person name="Zhou H."/>
            <person name="Devos K.M."/>
            <person name="Bennetzen J.L."/>
            <person name="Unver T."/>
            <person name="Budak H."/>
            <person name="Gulick P.J."/>
            <person name="Galiba G."/>
            <person name="Kalapos B."/>
            <person name="Nelson D.R."/>
            <person name="Li P."/>
            <person name="You F.M."/>
            <person name="Luo M.C."/>
            <person name="Dvorak J."/>
        </authorList>
    </citation>
    <scope>NUCLEOTIDE SEQUENCE [LARGE SCALE GENOMIC DNA]</scope>
    <source>
        <strain evidence="2">cv. AL8/78</strain>
    </source>
</reference>
<name>A0A453HX96_AEGTS</name>
<dbReference type="Proteomes" id="UP000015105">
    <property type="component" value="Chromosome 4D"/>
</dbReference>
<accession>A0A453HX96</accession>
<reference evidence="2" key="3">
    <citation type="journal article" date="2017" name="Nature">
        <title>Genome sequence of the progenitor of the wheat D genome Aegilops tauschii.</title>
        <authorList>
            <person name="Luo M.C."/>
            <person name="Gu Y.Q."/>
            <person name="Puiu D."/>
            <person name="Wang H."/>
            <person name="Twardziok S.O."/>
            <person name="Deal K.R."/>
            <person name="Huo N."/>
            <person name="Zhu T."/>
            <person name="Wang L."/>
            <person name="Wang Y."/>
            <person name="McGuire P.E."/>
            <person name="Liu S."/>
            <person name="Long H."/>
            <person name="Ramasamy R.K."/>
            <person name="Rodriguez J.C."/>
            <person name="Van S.L."/>
            <person name="Yuan L."/>
            <person name="Wang Z."/>
            <person name="Xia Z."/>
            <person name="Xiao L."/>
            <person name="Anderson O.D."/>
            <person name="Ouyang S."/>
            <person name="Liang Y."/>
            <person name="Zimin A.V."/>
            <person name="Pertea G."/>
            <person name="Qi P."/>
            <person name="Bennetzen J.L."/>
            <person name="Dai X."/>
            <person name="Dawson M.W."/>
            <person name="Muller H.G."/>
            <person name="Kugler K."/>
            <person name="Rivarola-Duarte L."/>
            <person name="Spannagl M."/>
            <person name="Mayer K.F.X."/>
            <person name="Lu F.H."/>
            <person name="Bevan M.W."/>
            <person name="Leroy P."/>
            <person name="Li P."/>
            <person name="You F.M."/>
            <person name="Sun Q."/>
            <person name="Liu Z."/>
            <person name="Lyons E."/>
            <person name="Wicker T."/>
            <person name="Salzberg S.L."/>
            <person name="Devos K.M."/>
            <person name="Dvorak J."/>
        </authorList>
    </citation>
    <scope>NUCLEOTIDE SEQUENCE [LARGE SCALE GENOMIC DNA]</scope>
    <source>
        <strain evidence="2">cv. AL8/78</strain>
    </source>
</reference>
<sequence length="48" mass="5553">MIRWVFFYMLTIDAKDCSSFSTTTFGYSDCKLLCISTIIILLLSFVLM</sequence>
<dbReference type="Gramene" id="AET4Gv20335300.22">
    <property type="protein sequence ID" value="AET4Gv20335300.22"/>
    <property type="gene ID" value="AET4Gv20335300"/>
</dbReference>
<keyword evidence="1" id="KW-0472">Membrane</keyword>
<feature type="transmembrane region" description="Helical" evidence="1">
    <location>
        <begin position="25"/>
        <end position="47"/>
    </location>
</feature>
<dbReference type="AlphaFoldDB" id="A0A453HX96"/>
<evidence type="ECO:0000256" key="1">
    <source>
        <dbReference type="SAM" id="Phobius"/>
    </source>
</evidence>
<reference evidence="3" key="1">
    <citation type="journal article" date="2014" name="Science">
        <title>Ancient hybridizations among the ancestral genomes of bread wheat.</title>
        <authorList>
            <consortium name="International Wheat Genome Sequencing Consortium,"/>
            <person name="Marcussen T."/>
            <person name="Sandve S.R."/>
            <person name="Heier L."/>
            <person name="Spannagl M."/>
            <person name="Pfeifer M."/>
            <person name="Jakobsen K.S."/>
            <person name="Wulff B.B."/>
            <person name="Steuernagel B."/>
            <person name="Mayer K.F."/>
            <person name="Olsen O.A."/>
        </authorList>
    </citation>
    <scope>NUCLEOTIDE SEQUENCE [LARGE SCALE GENOMIC DNA]</scope>
    <source>
        <strain evidence="3">cv. AL8/78</strain>
    </source>
</reference>
<dbReference type="EnsemblPlants" id="AET4Gv20335300.22">
    <property type="protein sequence ID" value="AET4Gv20335300.22"/>
    <property type="gene ID" value="AET4Gv20335300"/>
</dbReference>
<reference evidence="3" key="2">
    <citation type="journal article" date="2017" name="Nat. Plants">
        <title>The Aegilops tauschii genome reveals multiple impacts of transposons.</title>
        <authorList>
            <person name="Zhao G."/>
            <person name="Zou C."/>
            <person name="Li K."/>
            <person name="Wang K."/>
            <person name="Li T."/>
            <person name="Gao L."/>
            <person name="Zhang X."/>
            <person name="Wang H."/>
            <person name="Yang Z."/>
            <person name="Liu X."/>
            <person name="Jiang W."/>
            <person name="Mao L."/>
            <person name="Kong X."/>
            <person name="Jiao Y."/>
            <person name="Jia J."/>
        </authorList>
    </citation>
    <scope>NUCLEOTIDE SEQUENCE [LARGE SCALE GENOMIC DNA]</scope>
    <source>
        <strain evidence="3">cv. AL8/78</strain>
    </source>
</reference>
<keyword evidence="1" id="KW-0812">Transmembrane</keyword>
<organism evidence="2 3">
    <name type="scientific">Aegilops tauschii subsp. strangulata</name>
    <name type="common">Goatgrass</name>
    <dbReference type="NCBI Taxonomy" id="200361"/>
    <lineage>
        <taxon>Eukaryota</taxon>
        <taxon>Viridiplantae</taxon>
        <taxon>Streptophyta</taxon>
        <taxon>Embryophyta</taxon>
        <taxon>Tracheophyta</taxon>
        <taxon>Spermatophyta</taxon>
        <taxon>Magnoliopsida</taxon>
        <taxon>Liliopsida</taxon>
        <taxon>Poales</taxon>
        <taxon>Poaceae</taxon>
        <taxon>BOP clade</taxon>
        <taxon>Pooideae</taxon>
        <taxon>Triticodae</taxon>
        <taxon>Triticeae</taxon>
        <taxon>Triticinae</taxon>
        <taxon>Aegilops</taxon>
    </lineage>
</organism>
<reference evidence="2" key="4">
    <citation type="submission" date="2019-03" db="UniProtKB">
        <authorList>
            <consortium name="EnsemblPlants"/>
        </authorList>
    </citation>
    <scope>IDENTIFICATION</scope>
</reference>
<evidence type="ECO:0000313" key="2">
    <source>
        <dbReference type="EnsemblPlants" id="AET4Gv20335300.22"/>
    </source>
</evidence>
<keyword evidence="1" id="KW-1133">Transmembrane helix</keyword>
<evidence type="ECO:0000313" key="3">
    <source>
        <dbReference type="Proteomes" id="UP000015105"/>
    </source>
</evidence>
<keyword evidence="3" id="KW-1185">Reference proteome</keyword>
<proteinExistence type="predicted"/>
<protein>
    <submittedName>
        <fullName evidence="2">Uncharacterized protein</fullName>
    </submittedName>
</protein>